<proteinExistence type="predicted"/>
<feature type="non-terminal residue" evidence="1">
    <location>
        <position position="30"/>
    </location>
</feature>
<name>X1RDE9_9ZZZZ</name>
<organism evidence="1">
    <name type="scientific">marine sediment metagenome</name>
    <dbReference type="NCBI Taxonomy" id="412755"/>
    <lineage>
        <taxon>unclassified sequences</taxon>
        <taxon>metagenomes</taxon>
        <taxon>ecological metagenomes</taxon>
    </lineage>
</organism>
<comment type="caution">
    <text evidence="1">The sequence shown here is derived from an EMBL/GenBank/DDBJ whole genome shotgun (WGS) entry which is preliminary data.</text>
</comment>
<protein>
    <submittedName>
        <fullName evidence="1">Uncharacterized protein</fullName>
    </submittedName>
</protein>
<dbReference type="AlphaFoldDB" id="X1RDE9"/>
<evidence type="ECO:0000313" key="1">
    <source>
        <dbReference type="EMBL" id="GAI65011.1"/>
    </source>
</evidence>
<sequence length="30" mass="3431">IFKEFLDVWITPHTPSGERLGHPTQKPVSL</sequence>
<reference evidence="1" key="1">
    <citation type="journal article" date="2014" name="Front. Microbiol.">
        <title>High frequency of phylogenetically diverse reductive dehalogenase-homologous genes in deep subseafloor sedimentary metagenomes.</title>
        <authorList>
            <person name="Kawai M."/>
            <person name="Futagami T."/>
            <person name="Toyoda A."/>
            <person name="Takaki Y."/>
            <person name="Nishi S."/>
            <person name="Hori S."/>
            <person name="Arai W."/>
            <person name="Tsubouchi T."/>
            <person name="Morono Y."/>
            <person name="Uchiyama I."/>
            <person name="Ito T."/>
            <person name="Fujiyama A."/>
            <person name="Inagaki F."/>
            <person name="Takami H."/>
        </authorList>
    </citation>
    <scope>NUCLEOTIDE SEQUENCE</scope>
    <source>
        <strain evidence="1">Expedition CK06-06</strain>
    </source>
</reference>
<feature type="non-terminal residue" evidence="1">
    <location>
        <position position="1"/>
    </location>
</feature>
<gene>
    <name evidence="1" type="ORF">S06H3_67186</name>
</gene>
<accession>X1RDE9</accession>
<dbReference type="EMBL" id="BARV01046338">
    <property type="protein sequence ID" value="GAI65011.1"/>
    <property type="molecule type" value="Genomic_DNA"/>
</dbReference>